<dbReference type="EMBL" id="KV419396">
    <property type="protein sequence ID" value="KZS97815.1"/>
    <property type="molecule type" value="Genomic_DNA"/>
</dbReference>
<dbReference type="InterPro" id="IPR000868">
    <property type="entry name" value="Isochorismatase-like_dom"/>
</dbReference>
<dbReference type="Proteomes" id="UP000076722">
    <property type="component" value="Unassembled WGS sequence"/>
</dbReference>
<keyword evidence="5" id="KW-1185">Reference proteome</keyword>
<proteinExistence type="inferred from homology"/>
<evidence type="ECO:0000256" key="2">
    <source>
        <dbReference type="ARBA" id="ARBA00022801"/>
    </source>
</evidence>
<dbReference type="Gene3D" id="3.40.50.850">
    <property type="entry name" value="Isochorismatase-like"/>
    <property type="match status" value="1"/>
</dbReference>
<keyword evidence="2 4" id="KW-0378">Hydrolase</keyword>
<accession>A0A164ZKJ8</accession>
<dbReference type="PANTHER" id="PTHR43540">
    <property type="entry name" value="PEROXYUREIDOACRYLATE/UREIDOACRYLATE AMIDOHYDROLASE-RELATED"/>
    <property type="match status" value="1"/>
</dbReference>
<comment type="similarity">
    <text evidence="1">Belongs to the isochorismatase family.</text>
</comment>
<evidence type="ECO:0000313" key="4">
    <source>
        <dbReference type="EMBL" id="KZS97815.1"/>
    </source>
</evidence>
<protein>
    <submittedName>
        <fullName evidence="4">Isochorismatase hydrolase</fullName>
    </submittedName>
</protein>
<dbReference type="InterPro" id="IPR050272">
    <property type="entry name" value="Isochorismatase-like_hydrls"/>
</dbReference>
<evidence type="ECO:0000259" key="3">
    <source>
        <dbReference type="Pfam" id="PF00857"/>
    </source>
</evidence>
<evidence type="ECO:0000256" key="1">
    <source>
        <dbReference type="ARBA" id="ARBA00006336"/>
    </source>
</evidence>
<reference evidence="4 5" key="1">
    <citation type="journal article" date="2016" name="Mol. Biol. Evol.">
        <title>Comparative Genomics of Early-Diverging Mushroom-Forming Fungi Provides Insights into the Origins of Lignocellulose Decay Capabilities.</title>
        <authorList>
            <person name="Nagy L.G."/>
            <person name="Riley R."/>
            <person name="Tritt A."/>
            <person name="Adam C."/>
            <person name="Daum C."/>
            <person name="Floudas D."/>
            <person name="Sun H."/>
            <person name="Yadav J.S."/>
            <person name="Pangilinan J."/>
            <person name="Larsson K.H."/>
            <person name="Matsuura K."/>
            <person name="Barry K."/>
            <person name="Labutti K."/>
            <person name="Kuo R."/>
            <person name="Ohm R.A."/>
            <person name="Bhattacharya S.S."/>
            <person name="Shirouzu T."/>
            <person name="Yoshinaga Y."/>
            <person name="Martin F.M."/>
            <person name="Grigoriev I.V."/>
            <person name="Hibbett D.S."/>
        </authorList>
    </citation>
    <scope>NUCLEOTIDE SEQUENCE [LARGE SCALE GENOMIC DNA]</scope>
    <source>
        <strain evidence="4 5">HHB9708</strain>
    </source>
</reference>
<dbReference type="STRING" id="1314777.A0A164ZKJ8"/>
<name>A0A164ZKJ8_9AGAM</name>
<dbReference type="GO" id="GO:0016787">
    <property type="term" value="F:hydrolase activity"/>
    <property type="evidence" value="ECO:0007669"/>
    <property type="project" value="UniProtKB-KW"/>
</dbReference>
<dbReference type="Pfam" id="PF00857">
    <property type="entry name" value="Isochorismatase"/>
    <property type="match status" value="1"/>
</dbReference>
<sequence length="234" mass="25482">MSGSTFFQPVDISKTALVLSDVQDEIYGRMPVKDQERYSTNVLKLLTGFRKEIKERARGAQGPAYRGVPLIVHALAPFNWNSNAFLSPSNKLLSVFVGGLQKKGLLPSAGSEPLTSASPFTGPAIPTALRPNEGFSAHEIVVNHLRPSAYSGTDLRVYLRSRGIEHVVLCGLTTSGTILSTALGMGDDDWHVIIPREGCWDDDEKVSKMLLDKVLTRWADVCDSKDVLGLIASE</sequence>
<dbReference type="SUPFAM" id="SSF52499">
    <property type="entry name" value="Isochorismatase-like hydrolases"/>
    <property type="match status" value="1"/>
</dbReference>
<feature type="domain" description="Isochorismatase-like" evidence="3">
    <location>
        <begin position="127"/>
        <end position="225"/>
    </location>
</feature>
<dbReference type="InterPro" id="IPR036380">
    <property type="entry name" value="Isochorismatase-like_sf"/>
</dbReference>
<dbReference type="AlphaFoldDB" id="A0A164ZKJ8"/>
<dbReference type="OrthoDB" id="1739143at2759"/>
<organism evidence="4 5">
    <name type="scientific">Sistotremastrum niveocremeum HHB9708</name>
    <dbReference type="NCBI Taxonomy" id="1314777"/>
    <lineage>
        <taxon>Eukaryota</taxon>
        <taxon>Fungi</taxon>
        <taxon>Dikarya</taxon>
        <taxon>Basidiomycota</taxon>
        <taxon>Agaricomycotina</taxon>
        <taxon>Agaricomycetes</taxon>
        <taxon>Sistotremastrales</taxon>
        <taxon>Sistotremastraceae</taxon>
        <taxon>Sertulicium</taxon>
        <taxon>Sertulicium niveocremeum</taxon>
    </lineage>
</organism>
<evidence type="ECO:0000313" key="5">
    <source>
        <dbReference type="Proteomes" id="UP000076722"/>
    </source>
</evidence>
<gene>
    <name evidence="4" type="ORF">SISNIDRAFT_449399</name>
</gene>
<dbReference type="PANTHER" id="PTHR43540:SF1">
    <property type="entry name" value="ISOCHORISMATASE HYDROLASE"/>
    <property type="match status" value="1"/>
</dbReference>